<evidence type="ECO:0000313" key="3">
    <source>
        <dbReference type="Proteomes" id="UP001345013"/>
    </source>
</evidence>
<dbReference type="Proteomes" id="UP001345013">
    <property type="component" value="Unassembled WGS sequence"/>
</dbReference>
<comment type="caution">
    <text evidence="2">The sequence shown here is derived from an EMBL/GenBank/DDBJ whole genome shotgun (WGS) entry which is preliminary data.</text>
</comment>
<organism evidence="2 3">
    <name type="scientific">Lithohypha guttulata</name>
    <dbReference type="NCBI Taxonomy" id="1690604"/>
    <lineage>
        <taxon>Eukaryota</taxon>
        <taxon>Fungi</taxon>
        <taxon>Dikarya</taxon>
        <taxon>Ascomycota</taxon>
        <taxon>Pezizomycotina</taxon>
        <taxon>Eurotiomycetes</taxon>
        <taxon>Chaetothyriomycetidae</taxon>
        <taxon>Chaetothyriales</taxon>
        <taxon>Trichomeriaceae</taxon>
        <taxon>Lithohypha</taxon>
    </lineage>
</organism>
<evidence type="ECO:0000313" key="2">
    <source>
        <dbReference type="EMBL" id="KAK5084873.1"/>
    </source>
</evidence>
<evidence type="ECO:0000256" key="1">
    <source>
        <dbReference type="SAM" id="MobiDB-lite"/>
    </source>
</evidence>
<keyword evidence="3" id="KW-1185">Reference proteome</keyword>
<accession>A0ABR0K305</accession>
<protein>
    <submittedName>
        <fullName evidence="2">Uncharacterized protein</fullName>
    </submittedName>
</protein>
<reference evidence="2 3" key="1">
    <citation type="submission" date="2023-08" db="EMBL/GenBank/DDBJ databases">
        <title>Black Yeasts Isolated from many extreme environments.</title>
        <authorList>
            <person name="Coleine C."/>
            <person name="Stajich J.E."/>
            <person name="Selbmann L."/>
        </authorList>
    </citation>
    <scope>NUCLEOTIDE SEQUENCE [LARGE SCALE GENOMIC DNA]</scope>
    <source>
        <strain evidence="2 3">CCFEE 5885</strain>
    </source>
</reference>
<name>A0ABR0K305_9EURO</name>
<sequence length="399" mass="46028">MEKAREVTPPPDKHEKQQFERPYDPQESSRLLRLPSELRLKILRLLHKAEKPLNSCEAIPITQSSLNGHAEALEDAESSIFELSGQVLACCQQLEIEASAILYGENVLRMRCTATSDVHLLNIHCLGAHIQFERRLPYLNYEEEIHNFMSAYSGLQVYDLISKLPRFNKNPHSHVYSVVEGLLVYRFIKNFHQLSKIRNIRLVVQYHGETDVFMACIALRAMLLDKNVVLVPRMTASGAHIIQDGGGVVNPQLENLNPCRMLRCRSITFESNLSLARLVDEIVSEKEVDLFFGWPGLMRLIRSLPQRTDRNLQRLYFVHVQEHSTTFNKLQIAVLRVNAIDAKIYSARLLQQISKWNEEVAEQKAVEAKGRYEFVIAQTRKHKERIRQQVKELDAEVRV</sequence>
<dbReference type="EMBL" id="JAVRRG010000111">
    <property type="protein sequence ID" value="KAK5084873.1"/>
    <property type="molecule type" value="Genomic_DNA"/>
</dbReference>
<feature type="compositionally biased region" description="Basic and acidic residues" evidence="1">
    <location>
        <begin position="1"/>
        <end position="24"/>
    </location>
</feature>
<proteinExistence type="predicted"/>
<feature type="region of interest" description="Disordered" evidence="1">
    <location>
        <begin position="1"/>
        <end position="28"/>
    </location>
</feature>
<gene>
    <name evidence="2" type="ORF">LTR24_007426</name>
</gene>